<dbReference type="Gene3D" id="2.60.120.10">
    <property type="entry name" value="Jelly Rolls"/>
    <property type="match status" value="1"/>
</dbReference>
<evidence type="ECO:0000256" key="3">
    <source>
        <dbReference type="ARBA" id="ARBA00023163"/>
    </source>
</evidence>
<evidence type="ECO:0000256" key="2">
    <source>
        <dbReference type="ARBA" id="ARBA00023125"/>
    </source>
</evidence>
<keyword evidence="1" id="KW-0805">Transcription regulation</keyword>
<reference evidence="6" key="1">
    <citation type="submission" date="2017-11" db="EMBL/GenBank/DDBJ databases">
        <authorList>
            <person name="Kuznetsova I."/>
            <person name="Sazanova A."/>
            <person name="Chirak E."/>
            <person name="Safronova V."/>
            <person name="Willems A."/>
        </authorList>
    </citation>
    <scope>NUCLEOTIDE SEQUENCE [LARGE SCALE GENOMIC DNA]</scope>
    <source>
        <strain evidence="6">CCBAU 03422</strain>
    </source>
</reference>
<dbReference type="SUPFAM" id="SSF46785">
    <property type="entry name" value="Winged helix' DNA-binding domain"/>
    <property type="match status" value="1"/>
</dbReference>
<protein>
    <submittedName>
        <fullName evidence="5">Cyclic nucleotide-binding protein</fullName>
    </submittedName>
</protein>
<sequence length="250" mass="27576">MTIDQSKTTNKLLHGLTPENFALIGSHLQHRQFALDHYLVRSHQPITSVVFPESCIASRVIQSPVGKDVEVALIGFEGMTGTALIMGDDRTPLDSYIQSAGAGYVLPAWALVAALDKSRSLERYLLRYVQTLIIQASSTALINGMANAETRLARWLLMLHDRTTGANISTTHEFIAVMLAMRRPWVTETLHLLEGKHLIKTSRGSIRILNRAGLIAEAKGFYGLAETEYARIMTPPDPMPKVPLAYLAGQ</sequence>
<dbReference type="GO" id="GO:0003677">
    <property type="term" value="F:DNA binding"/>
    <property type="evidence" value="ECO:0007669"/>
    <property type="project" value="UniProtKB-KW"/>
</dbReference>
<dbReference type="InterPro" id="IPR018490">
    <property type="entry name" value="cNMP-bd_dom_sf"/>
</dbReference>
<proteinExistence type="predicted"/>
<keyword evidence="6" id="KW-1185">Reference proteome</keyword>
<dbReference type="Pfam" id="PF13545">
    <property type="entry name" value="HTH_Crp_2"/>
    <property type="match status" value="1"/>
</dbReference>
<organism evidence="5 6">
    <name type="scientific">Phyllobacterium sophorae</name>
    <dbReference type="NCBI Taxonomy" id="1520277"/>
    <lineage>
        <taxon>Bacteria</taxon>
        <taxon>Pseudomonadati</taxon>
        <taxon>Pseudomonadota</taxon>
        <taxon>Alphaproteobacteria</taxon>
        <taxon>Hyphomicrobiales</taxon>
        <taxon>Phyllobacteriaceae</taxon>
        <taxon>Phyllobacterium</taxon>
    </lineage>
</organism>
<dbReference type="RefSeq" id="WP_106663879.1">
    <property type="nucleotide sequence ID" value="NZ_PGGM01000003.1"/>
</dbReference>
<dbReference type="InterPro" id="IPR014710">
    <property type="entry name" value="RmlC-like_jellyroll"/>
</dbReference>
<evidence type="ECO:0000259" key="4">
    <source>
        <dbReference type="Pfam" id="PF13545"/>
    </source>
</evidence>
<name>A0A2P7BG45_9HYPH</name>
<dbReference type="InterPro" id="IPR036390">
    <property type="entry name" value="WH_DNA-bd_sf"/>
</dbReference>
<comment type="caution">
    <text evidence="5">The sequence shown here is derived from an EMBL/GenBank/DDBJ whole genome shotgun (WGS) entry which is preliminary data.</text>
</comment>
<dbReference type="GO" id="GO:0006355">
    <property type="term" value="P:regulation of DNA-templated transcription"/>
    <property type="evidence" value="ECO:0007669"/>
    <property type="project" value="InterPro"/>
</dbReference>
<gene>
    <name evidence="5" type="ORF">CU103_10790</name>
</gene>
<dbReference type="OrthoDB" id="7506088at2"/>
<dbReference type="EMBL" id="PGGM01000003">
    <property type="protein sequence ID" value="PSH65466.1"/>
    <property type="molecule type" value="Genomic_DNA"/>
</dbReference>
<accession>A0A2P7BG45</accession>
<dbReference type="Proteomes" id="UP000241764">
    <property type="component" value="Unassembled WGS sequence"/>
</dbReference>
<keyword evidence="3" id="KW-0804">Transcription</keyword>
<evidence type="ECO:0000313" key="6">
    <source>
        <dbReference type="Proteomes" id="UP000241764"/>
    </source>
</evidence>
<evidence type="ECO:0000256" key="1">
    <source>
        <dbReference type="ARBA" id="ARBA00023015"/>
    </source>
</evidence>
<keyword evidence="2" id="KW-0238">DNA-binding</keyword>
<feature type="domain" description="HTH crp-type" evidence="4">
    <location>
        <begin position="151"/>
        <end position="215"/>
    </location>
</feature>
<dbReference type="SUPFAM" id="SSF51206">
    <property type="entry name" value="cAMP-binding domain-like"/>
    <property type="match status" value="1"/>
</dbReference>
<evidence type="ECO:0000313" key="5">
    <source>
        <dbReference type="EMBL" id="PSH65466.1"/>
    </source>
</evidence>
<dbReference type="AlphaFoldDB" id="A0A2P7BG45"/>
<dbReference type="InterPro" id="IPR012318">
    <property type="entry name" value="HTH_CRP"/>
</dbReference>